<dbReference type="AlphaFoldDB" id="A0A024JVV1"/>
<dbReference type="SUPFAM" id="SSF47413">
    <property type="entry name" value="lambda repressor-like DNA-binding domains"/>
    <property type="match status" value="1"/>
</dbReference>
<reference evidence="3" key="1">
    <citation type="journal article" date="2014" name="Genome Announc.">
        <title>Draft Genome Sequence of Mycobacterium triplex DSM 44626.</title>
        <authorList>
            <person name="Sassi M."/>
            <person name="Croce O."/>
            <person name="Robert C."/>
            <person name="Raoult D."/>
            <person name="Drancourt M."/>
        </authorList>
    </citation>
    <scope>NUCLEOTIDE SEQUENCE [LARGE SCALE GENOMIC DNA]</scope>
    <source>
        <strain evidence="3">DSM 44626</strain>
    </source>
</reference>
<dbReference type="GO" id="GO:0003677">
    <property type="term" value="F:DNA binding"/>
    <property type="evidence" value="ECO:0007669"/>
    <property type="project" value="InterPro"/>
</dbReference>
<dbReference type="CDD" id="cd00093">
    <property type="entry name" value="HTH_XRE"/>
    <property type="match status" value="1"/>
</dbReference>
<protein>
    <submittedName>
        <fullName evidence="3">XRE family transcriptional regulator</fullName>
    </submittedName>
</protein>
<dbReference type="SMART" id="SM00530">
    <property type="entry name" value="HTH_XRE"/>
    <property type="match status" value="1"/>
</dbReference>
<dbReference type="HOGENOM" id="CLU_057862_1_0_11"/>
<dbReference type="PANTHER" id="PTHR35010:SF2">
    <property type="entry name" value="BLL4672 PROTEIN"/>
    <property type="match status" value="1"/>
</dbReference>
<dbReference type="EMBL" id="HG964446">
    <property type="protein sequence ID" value="CDO87492.1"/>
    <property type="molecule type" value="Genomic_DNA"/>
</dbReference>
<dbReference type="InterPro" id="IPR010982">
    <property type="entry name" value="Lambda_DNA-bd_dom_sf"/>
</dbReference>
<dbReference type="PANTHER" id="PTHR35010">
    <property type="entry name" value="BLL4672 PROTEIN-RELATED"/>
    <property type="match status" value="1"/>
</dbReference>
<sequence length="307" mass="32690">MFACLCGYSGEMDIAKDIKDFLMSRRARISPAQVGLPPGRRRRVPGLRREEVAQLAGVSIEYYTQVERGNVAGVSEDVLHAVARALQLGEAEETHLFDLVRAATSKGDRTRPGRATDQTVPGGVRALLDSMVTAPAIVISGHLDLVAANALGRALYAPVFAGAKATPNLVRFMFLDAAAKQFFPDWAREADDVVSLLRAEAVRSPGSSAVTGLVDELATRSGQFRTSWAAQNVKAHRHGVKRFRHPDIGELSLIYNVLDITSGGGLSLIGHTAEPGSRSDQALRLLAGGTATGPDPGADTRRDNASA</sequence>
<dbReference type="Gene3D" id="1.10.260.40">
    <property type="entry name" value="lambda repressor-like DNA-binding domains"/>
    <property type="match status" value="1"/>
</dbReference>
<reference evidence="3" key="2">
    <citation type="submission" date="2014-04" db="EMBL/GenBank/DDBJ databases">
        <authorList>
            <person name="Urmite Genomes U."/>
        </authorList>
    </citation>
    <scope>NUCLEOTIDE SEQUENCE</scope>
    <source>
        <strain evidence="3">DSM 44626</strain>
    </source>
</reference>
<accession>A0A024JVV1</accession>
<dbReference type="Pfam" id="PF13560">
    <property type="entry name" value="HTH_31"/>
    <property type="match status" value="1"/>
</dbReference>
<dbReference type="InterPro" id="IPR041413">
    <property type="entry name" value="MLTR_LBD"/>
</dbReference>
<feature type="compositionally biased region" description="Low complexity" evidence="1">
    <location>
        <begin position="287"/>
        <end position="297"/>
    </location>
</feature>
<evidence type="ECO:0000256" key="1">
    <source>
        <dbReference type="SAM" id="MobiDB-lite"/>
    </source>
</evidence>
<dbReference type="STRING" id="47839.BN973_01846"/>
<evidence type="ECO:0000259" key="2">
    <source>
        <dbReference type="PROSITE" id="PS50943"/>
    </source>
</evidence>
<dbReference type="PROSITE" id="PS50943">
    <property type="entry name" value="HTH_CROC1"/>
    <property type="match status" value="1"/>
</dbReference>
<evidence type="ECO:0000313" key="3">
    <source>
        <dbReference type="EMBL" id="CDO87492.1"/>
    </source>
</evidence>
<dbReference type="Pfam" id="PF17765">
    <property type="entry name" value="MLTR_LBD"/>
    <property type="match status" value="1"/>
</dbReference>
<feature type="region of interest" description="Disordered" evidence="1">
    <location>
        <begin position="279"/>
        <end position="307"/>
    </location>
</feature>
<organism evidence="3">
    <name type="scientific">Mycobacterium triplex</name>
    <dbReference type="NCBI Taxonomy" id="47839"/>
    <lineage>
        <taxon>Bacteria</taxon>
        <taxon>Bacillati</taxon>
        <taxon>Actinomycetota</taxon>
        <taxon>Actinomycetes</taxon>
        <taxon>Mycobacteriales</taxon>
        <taxon>Mycobacteriaceae</taxon>
        <taxon>Mycobacterium</taxon>
        <taxon>Mycobacterium simiae complex</taxon>
    </lineage>
</organism>
<name>A0A024JVV1_9MYCO</name>
<feature type="compositionally biased region" description="Basic and acidic residues" evidence="1">
    <location>
        <begin position="298"/>
        <end position="307"/>
    </location>
</feature>
<dbReference type="InterPro" id="IPR001387">
    <property type="entry name" value="Cro/C1-type_HTH"/>
</dbReference>
<proteinExistence type="predicted"/>
<dbReference type="eggNOG" id="COG1396">
    <property type="taxonomic scope" value="Bacteria"/>
</dbReference>
<dbReference type="Gene3D" id="3.30.450.180">
    <property type="match status" value="1"/>
</dbReference>
<feature type="domain" description="HTH cro/C1-type" evidence="2">
    <location>
        <begin position="46"/>
        <end position="94"/>
    </location>
</feature>
<gene>
    <name evidence="3" type="ORF">BN973_01846</name>
</gene>
<dbReference type="Proteomes" id="UP000028880">
    <property type="component" value="Unassembled WGS sequence"/>
</dbReference>